<proteinExistence type="predicted"/>
<dbReference type="EMBL" id="PYYB01000003">
    <property type="protein sequence ID" value="PTL55773.1"/>
    <property type="molecule type" value="Genomic_DNA"/>
</dbReference>
<dbReference type="AlphaFoldDB" id="A0A2T4UE50"/>
<keyword evidence="3" id="KW-1185">Reference proteome</keyword>
<name>A0A2T4UE50_9ACTN</name>
<feature type="compositionally biased region" description="Basic and acidic residues" evidence="1">
    <location>
        <begin position="31"/>
        <end position="40"/>
    </location>
</feature>
<feature type="region of interest" description="Disordered" evidence="1">
    <location>
        <begin position="31"/>
        <end position="64"/>
    </location>
</feature>
<evidence type="ECO:0000256" key="1">
    <source>
        <dbReference type="SAM" id="MobiDB-lite"/>
    </source>
</evidence>
<reference evidence="2 3" key="1">
    <citation type="submission" date="2018-03" db="EMBL/GenBank/DDBJ databases">
        <title>Aquarubrobacter algicola gen. nov., sp. nov., a novel actinobacterium isolated from shallow eutrophic lake during the end of cyanobacterial harmful algal blooms.</title>
        <authorList>
            <person name="Chun S.J."/>
        </authorList>
    </citation>
    <scope>NUCLEOTIDE SEQUENCE [LARGE SCALE GENOMIC DNA]</scope>
    <source>
        <strain evidence="2 3">Seoho-28</strain>
    </source>
</reference>
<comment type="caution">
    <text evidence="2">The sequence shown here is derived from an EMBL/GenBank/DDBJ whole genome shotgun (WGS) entry which is preliminary data.</text>
</comment>
<protein>
    <submittedName>
        <fullName evidence="2">Uncharacterized protein</fullName>
    </submittedName>
</protein>
<dbReference type="Proteomes" id="UP000240739">
    <property type="component" value="Unassembled WGS sequence"/>
</dbReference>
<evidence type="ECO:0000313" key="3">
    <source>
        <dbReference type="Proteomes" id="UP000240739"/>
    </source>
</evidence>
<gene>
    <name evidence="2" type="ORF">C7Y72_19280</name>
</gene>
<sequence>MCGSCGECKRCKRAAYMRSWYATKTPEQRRAMVANRDPEKVAAQAAKRGRAKRAGNESVEQRTKRLARKAVWQAVRDGRLVPQPCERSGDECSGRIEAHHDDYGRRFDVRWLCQKHHREHHNNHGQETAP</sequence>
<accession>A0A2T4UE50</accession>
<organism evidence="2 3">
    <name type="scientific">Paraconexibacter algicola</name>
    <dbReference type="NCBI Taxonomy" id="2133960"/>
    <lineage>
        <taxon>Bacteria</taxon>
        <taxon>Bacillati</taxon>
        <taxon>Actinomycetota</taxon>
        <taxon>Thermoleophilia</taxon>
        <taxon>Solirubrobacterales</taxon>
        <taxon>Paraconexibacteraceae</taxon>
        <taxon>Paraconexibacter</taxon>
    </lineage>
</organism>
<evidence type="ECO:0000313" key="2">
    <source>
        <dbReference type="EMBL" id="PTL55773.1"/>
    </source>
</evidence>